<dbReference type="EMBL" id="NBNE01002436">
    <property type="protein sequence ID" value="OWZ10463.1"/>
    <property type="molecule type" value="Genomic_DNA"/>
</dbReference>
<protein>
    <submittedName>
        <fullName evidence="1">Uncharacterized protein</fullName>
    </submittedName>
</protein>
<evidence type="ECO:0000313" key="1">
    <source>
        <dbReference type="EMBL" id="OWZ10463.1"/>
    </source>
</evidence>
<gene>
    <name evidence="1" type="ORF">PHMEG_00016685</name>
</gene>
<evidence type="ECO:0000313" key="2">
    <source>
        <dbReference type="Proteomes" id="UP000198211"/>
    </source>
</evidence>
<proteinExistence type="predicted"/>
<comment type="caution">
    <text evidence="1">The sequence shown here is derived from an EMBL/GenBank/DDBJ whole genome shotgun (WGS) entry which is preliminary data.</text>
</comment>
<organism evidence="1 2">
    <name type="scientific">Phytophthora megakarya</name>
    <dbReference type="NCBI Taxonomy" id="4795"/>
    <lineage>
        <taxon>Eukaryota</taxon>
        <taxon>Sar</taxon>
        <taxon>Stramenopiles</taxon>
        <taxon>Oomycota</taxon>
        <taxon>Peronosporomycetes</taxon>
        <taxon>Peronosporales</taxon>
        <taxon>Peronosporaceae</taxon>
        <taxon>Phytophthora</taxon>
    </lineage>
</organism>
<keyword evidence="2" id="KW-1185">Reference proteome</keyword>
<sequence>MRYLDVFIDGDLAVDKKQDCKTRSRAYYGMVEIQGDFERLASIDADRSSLLETIEAYSSSIVSTSSLDNLCSICGSSFAGLVPLTIQATTSMDLKKDGLHEPLLVKCG</sequence>
<dbReference type="Proteomes" id="UP000198211">
    <property type="component" value="Unassembled WGS sequence"/>
</dbReference>
<dbReference type="AlphaFoldDB" id="A0A225VYE8"/>
<reference evidence="2" key="1">
    <citation type="submission" date="2017-03" db="EMBL/GenBank/DDBJ databases">
        <title>Phytopthora megakarya and P. palmivora, two closely related causual agents of cacao black pod achieved similar genome size and gene model numbers by different mechanisms.</title>
        <authorList>
            <person name="Ali S."/>
            <person name="Shao J."/>
            <person name="Larry D.J."/>
            <person name="Kronmiller B."/>
            <person name="Shen D."/>
            <person name="Strem M.D."/>
            <person name="Melnick R.L."/>
            <person name="Guiltinan M.J."/>
            <person name="Tyler B.M."/>
            <person name="Meinhardt L.W."/>
            <person name="Bailey B.A."/>
        </authorList>
    </citation>
    <scope>NUCLEOTIDE SEQUENCE [LARGE SCALE GENOMIC DNA]</scope>
    <source>
        <strain evidence="2">zdho120</strain>
    </source>
</reference>
<accession>A0A225VYE8</accession>
<name>A0A225VYE8_9STRA</name>